<keyword evidence="6" id="KW-1185">Reference proteome</keyword>
<dbReference type="PROSITE" id="PS51375">
    <property type="entry name" value="PPR"/>
    <property type="match status" value="6"/>
</dbReference>
<dbReference type="Pfam" id="PF12854">
    <property type="entry name" value="PPR_1"/>
    <property type="match status" value="1"/>
</dbReference>
<evidence type="ECO:0000256" key="1">
    <source>
        <dbReference type="ARBA" id="ARBA00006643"/>
    </source>
</evidence>
<sequence>MVSKLPANLQPCQSIKLIKTCLNSGDLKRALYLFDKIPEPDLRTWTILISGHTQHGFPKKAIDIYSTLLSRNVRPDKFVLLSVAKACAASGDLVVAKKIHDDAIQFGFNKDLVLGNALIDMFGKCKFVNGARCVFDDMVVKDVVSWTSMTYCYVNCGMCRQGILLFREMGLNGIRANSLTVSSILPACADYIKLGREVHGFILRNEMEGNVYVSSALVNMYASSLGLKQARLVFDSMYHRDIVSWNVMLTAYFLNKEYERGLGLFHQMRKEGIKLNQASWNAAISGCMQNGQHELALGILCKMQDSGIKPNRITIVSALPGCTNLESLRGGKEIHGYVFRHWFIEDVTITTALVLLYAKCGDLELSRHVFNTMPRKDVVAWNTMIMANSMHGKGGESLILFNKMLDSGVEPNSVTFIGVLSGCSHSQLADEGLLVFNSMSSEHSITPDADHYSCMVDVLSRAGRLEEAYDFIRKMPIEPTAAAWGALLGACRVYKNVELGTLAASQLFEIEPDNAGNYVLLSNILVTAKKWVEASEIRKMMRDKGLAKTPGRSWVQVKNKVYSFVTGDKSNEQKDMIYRFLDEIDEKMRLDGYQPNTDFVLQNVDQEQREETLCSHSERLAVAFGILNSSGKTTVRVFKNLRICGDCHNAIKLIAKIVGMQIIVRDSLRFHHFRDGYCTCNDFW</sequence>
<dbReference type="OMA" id="DMFGKCK"/>
<feature type="repeat" description="PPR" evidence="3">
    <location>
        <begin position="377"/>
        <end position="411"/>
    </location>
</feature>
<dbReference type="InParanoid" id="B9RGR0"/>
<dbReference type="Pfam" id="PF01535">
    <property type="entry name" value="PPR"/>
    <property type="match status" value="4"/>
</dbReference>
<dbReference type="EMBL" id="EQ973778">
    <property type="protein sequence ID" value="EEF49272.1"/>
    <property type="molecule type" value="Genomic_DNA"/>
</dbReference>
<dbReference type="PANTHER" id="PTHR47926:SF426">
    <property type="entry name" value="TETRATRICOPEPTIDE-LIKE HELICAL DOMAIN SUPERFAMILY, DYW DOMAIN-CONTAINING PROTEIN"/>
    <property type="match status" value="1"/>
</dbReference>
<feature type="domain" description="DYW" evidence="4">
    <location>
        <begin position="592"/>
        <end position="684"/>
    </location>
</feature>
<dbReference type="InterPro" id="IPR011990">
    <property type="entry name" value="TPR-like_helical_dom_sf"/>
</dbReference>
<feature type="repeat" description="PPR" evidence="3">
    <location>
        <begin position="241"/>
        <end position="275"/>
    </location>
</feature>
<evidence type="ECO:0000256" key="3">
    <source>
        <dbReference type="PROSITE-ProRule" id="PRU00708"/>
    </source>
</evidence>
<dbReference type="NCBIfam" id="TIGR00756">
    <property type="entry name" value="PPR"/>
    <property type="match status" value="4"/>
</dbReference>
<evidence type="ECO:0000256" key="2">
    <source>
        <dbReference type="ARBA" id="ARBA00022737"/>
    </source>
</evidence>
<dbReference type="Proteomes" id="UP000008311">
    <property type="component" value="Unassembled WGS sequence"/>
</dbReference>
<dbReference type="AlphaFoldDB" id="B9RGR0"/>
<feature type="repeat" description="PPR" evidence="3">
    <location>
        <begin position="276"/>
        <end position="310"/>
    </location>
</feature>
<dbReference type="FunFam" id="1.25.40.10:FF:000366">
    <property type="entry name" value="Pentatricopeptide (PPR) repeat-containing protein"/>
    <property type="match status" value="1"/>
</dbReference>
<name>B9RGR0_RICCO</name>
<dbReference type="Pfam" id="PF20431">
    <property type="entry name" value="E_motif"/>
    <property type="match status" value="1"/>
</dbReference>
<feature type="repeat" description="PPR" evidence="3">
    <location>
        <begin position="41"/>
        <end position="75"/>
    </location>
</feature>
<gene>
    <name evidence="5" type="ORF">RCOM_1442850</name>
</gene>
<feature type="repeat" description="PPR" evidence="3">
    <location>
        <begin position="142"/>
        <end position="176"/>
    </location>
</feature>
<dbReference type="FunFam" id="1.25.40.10:FF:000344">
    <property type="entry name" value="Pentatricopeptide repeat-containing protein"/>
    <property type="match status" value="1"/>
</dbReference>
<dbReference type="GO" id="GO:0003723">
    <property type="term" value="F:RNA binding"/>
    <property type="evidence" value="ECO:0000318"/>
    <property type="project" value="GO_Central"/>
</dbReference>
<proteinExistence type="inferred from homology"/>
<dbReference type="Gene3D" id="1.25.40.10">
    <property type="entry name" value="Tetratricopeptide repeat domain"/>
    <property type="match status" value="3"/>
</dbReference>
<keyword evidence="2" id="KW-0677">Repeat</keyword>
<dbReference type="InterPro" id="IPR046960">
    <property type="entry name" value="PPR_At4g14850-like_plant"/>
</dbReference>
<accession>B9RGR0</accession>
<dbReference type="FunFam" id="1.25.40.10:FF:000031">
    <property type="entry name" value="Pentatricopeptide repeat-containing protein mitochondrial"/>
    <property type="match status" value="1"/>
</dbReference>
<dbReference type="PANTHER" id="PTHR47926">
    <property type="entry name" value="PENTATRICOPEPTIDE REPEAT-CONTAINING PROTEIN"/>
    <property type="match status" value="1"/>
</dbReference>
<protein>
    <submittedName>
        <fullName evidence="5">Pentatricopeptide repeat-containing protein, putative</fullName>
    </submittedName>
</protein>
<evidence type="ECO:0000259" key="4">
    <source>
        <dbReference type="Pfam" id="PF14432"/>
    </source>
</evidence>
<dbReference type="eggNOG" id="KOG4197">
    <property type="taxonomic scope" value="Eukaryota"/>
</dbReference>
<reference evidence="6" key="1">
    <citation type="journal article" date="2010" name="Nat. Biotechnol.">
        <title>Draft genome sequence of the oilseed species Ricinus communis.</title>
        <authorList>
            <person name="Chan A.P."/>
            <person name="Crabtree J."/>
            <person name="Zhao Q."/>
            <person name="Lorenzi H."/>
            <person name="Orvis J."/>
            <person name="Puiu D."/>
            <person name="Melake-Berhan A."/>
            <person name="Jones K.M."/>
            <person name="Redman J."/>
            <person name="Chen G."/>
            <person name="Cahoon E.B."/>
            <person name="Gedil M."/>
            <person name="Stanke M."/>
            <person name="Haas B.J."/>
            <person name="Wortman J.R."/>
            <person name="Fraser-Liggett C.M."/>
            <person name="Ravel J."/>
            <person name="Rabinowicz P.D."/>
        </authorList>
    </citation>
    <scope>NUCLEOTIDE SEQUENCE [LARGE SCALE GENOMIC DNA]</scope>
    <source>
        <strain evidence="6">cv. Hale</strain>
    </source>
</reference>
<dbReference type="FunFam" id="1.25.40.10:FF:003116">
    <property type="entry name" value="Uncharacterized protein"/>
    <property type="match status" value="1"/>
</dbReference>
<dbReference type="InterPro" id="IPR032867">
    <property type="entry name" value="DYW_dom"/>
</dbReference>
<dbReference type="InterPro" id="IPR002885">
    <property type="entry name" value="PPR_rpt"/>
</dbReference>
<dbReference type="GO" id="GO:0008270">
    <property type="term" value="F:zinc ion binding"/>
    <property type="evidence" value="ECO:0007669"/>
    <property type="project" value="InterPro"/>
</dbReference>
<dbReference type="OrthoDB" id="428658at2759"/>
<evidence type="ECO:0000313" key="5">
    <source>
        <dbReference type="EMBL" id="EEF49272.1"/>
    </source>
</evidence>
<dbReference type="InterPro" id="IPR046848">
    <property type="entry name" value="E_motif"/>
</dbReference>
<dbReference type="KEGG" id="rcu:8280289"/>
<dbReference type="Pfam" id="PF13041">
    <property type="entry name" value="PPR_2"/>
    <property type="match status" value="2"/>
</dbReference>
<dbReference type="GO" id="GO:0009451">
    <property type="term" value="P:RNA modification"/>
    <property type="evidence" value="ECO:0000318"/>
    <property type="project" value="GO_Central"/>
</dbReference>
<feature type="repeat" description="PPR" evidence="3">
    <location>
        <begin position="448"/>
        <end position="482"/>
    </location>
</feature>
<comment type="similarity">
    <text evidence="1">Belongs to the PPR family. PCMP-H subfamily.</text>
</comment>
<dbReference type="Pfam" id="PF14432">
    <property type="entry name" value="DYW_deaminase"/>
    <property type="match status" value="1"/>
</dbReference>
<dbReference type="STRING" id="3988.B9RGR0"/>
<evidence type="ECO:0000313" key="6">
    <source>
        <dbReference type="Proteomes" id="UP000008311"/>
    </source>
</evidence>
<dbReference type="SUPFAM" id="SSF48452">
    <property type="entry name" value="TPR-like"/>
    <property type="match status" value="1"/>
</dbReference>
<organism evidence="5 6">
    <name type="scientific">Ricinus communis</name>
    <name type="common">Castor bean</name>
    <dbReference type="NCBI Taxonomy" id="3988"/>
    <lineage>
        <taxon>Eukaryota</taxon>
        <taxon>Viridiplantae</taxon>
        <taxon>Streptophyta</taxon>
        <taxon>Embryophyta</taxon>
        <taxon>Tracheophyta</taxon>
        <taxon>Spermatophyta</taxon>
        <taxon>Magnoliopsida</taxon>
        <taxon>eudicotyledons</taxon>
        <taxon>Gunneridae</taxon>
        <taxon>Pentapetalae</taxon>
        <taxon>rosids</taxon>
        <taxon>fabids</taxon>
        <taxon>Malpighiales</taxon>
        <taxon>Euphorbiaceae</taxon>
        <taxon>Acalyphoideae</taxon>
        <taxon>Acalypheae</taxon>
        <taxon>Ricinus</taxon>
    </lineage>
</organism>